<dbReference type="EMBL" id="LPUF01000003">
    <property type="protein sequence ID" value="OQK15884.1"/>
    <property type="molecule type" value="Genomic_DNA"/>
</dbReference>
<dbReference type="OrthoDB" id="9774146at2"/>
<evidence type="ECO:0000313" key="13">
    <source>
        <dbReference type="EMBL" id="OQK15884.1"/>
    </source>
</evidence>
<comment type="caution">
    <text evidence="13">The sequence shown here is derived from an EMBL/GenBank/DDBJ whole genome shotgun (WGS) entry which is preliminary data.</text>
</comment>
<evidence type="ECO:0000256" key="3">
    <source>
        <dbReference type="ARBA" id="ARBA00022449"/>
    </source>
</evidence>
<dbReference type="Proteomes" id="UP000191980">
    <property type="component" value="Unassembled WGS sequence"/>
</dbReference>
<keyword evidence="7" id="KW-0915">Sodium</keyword>
<feature type="transmembrane region" description="Helical" evidence="11">
    <location>
        <begin position="29"/>
        <end position="46"/>
    </location>
</feature>
<keyword evidence="10" id="KW-0739">Sodium transport</keyword>
<dbReference type="InterPro" id="IPR000595">
    <property type="entry name" value="cNMP-bd_dom"/>
</dbReference>
<evidence type="ECO:0000313" key="14">
    <source>
        <dbReference type="Proteomes" id="UP000191980"/>
    </source>
</evidence>
<dbReference type="Gene3D" id="2.60.120.10">
    <property type="entry name" value="Jelly Rolls"/>
    <property type="match status" value="1"/>
</dbReference>
<feature type="transmembrane region" description="Helical" evidence="11">
    <location>
        <begin position="310"/>
        <end position="333"/>
    </location>
</feature>
<proteinExistence type="predicted"/>
<keyword evidence="8" id="KW-0406">Ion transport</keyword>
<dbReference type="RefSeq" id="WP_080524108.1">
    <property type="nucleotide sequence ID" value="NZ_LPUF01000003.1"/>
</dbReference>
<keyword evidence="2" id="KW-0813">Transport</keyword>
<feature type="transmembrane region" description="Helical" evidence="11">
    <location>
        <begin position="226"/>
        <end position="244"/>
    </location>
</feature>
<evidence type="ECO:0000256" key="5">
    <source>
        <dbReference type="ARBA" id="ARBA00022692"/>
    </source>
</evidence>
<dbReference type="Pfam" id="PF00027">
    <property type="entry name" value="cNMP_binding"/>
    <property type="match status" value="1"/>
</dbReference>
<evidence type="ECO:0000256" key="1">
    <source>
        <dbReference type="ARBA" id="ARBA00004651"/>
    </source>
</evidence>
<dbReference type="GO" id="GO:0015385">
    <property type="term" value="F:sodium:proton antiporter activity"/>
    <property type="evidence" value="ECO:0007669"/>
    <property type="project" value="InterPro"/>
</dbReference>
<feature type="transmembrane region" description="Helical" evidence="11">
    <location>
        <begin position="122"/>
        <end position="141"/>
    </location>
</feature>
<dbReference type="PANTHER" id="PTHR10110:SF86">
    <property type="entry name" value="SODIUM_HYDROGEN EXCHANGER 7"/>
    <property type="match status" value="1"/>
</dbReference>
<feature type="domain" description="Cyclic nucleotide-binding" evidence="12">
    <location>
        <begin position="693"/>
        <end position="788"/>
    </location>
</feature>
<feature type="transmembrane region" description="Helical" evidence="11">
    <location>
        <begin position="66"/>
        <end position="83"/>
    </location>
</feature>
<dbReference type="CDD" id="cd00038">
    <property type="entry name" value="CAP_ED"/>
    <property type="match status" value="1"/>
</dbReference>
<protein>
    <recommendedName>
        <fullName evidence="12">Cyclic nucleotide-binding domain-containing protein</fullName>
    </recommendedName>
</protein>
<keyword evidence="9 11" id="KW-0472">Membrane</keyword>
<dbReference type="GO" id="GO:0015386">
    <property type="term" value="F:potassium:proton antiporter activity"/>
    <property type="evidence" value="ECO:0007669"/>
    <property type="project" value="TreeGrafter"/>
</dbReference>
<organism evidence="13 14">
    <name type="scientific">Methyloprofundus sedimenti</name>
    <dbReference type="NCBI Taxonomy" id="1420851"/>
    <lineage>
        <taxon>Bacteria</taxon>
        <taxon>Pseudomonadati</taxon>
        <taxon>Pseudomonadota</taxon>
        <taxon>Gammaproteobacteria</taxon>
        <taxon>Methylococcales</taxon>
        <taxon>Methylococcaceae</taxon>
        <taxon>Methyloprofundus</taxon>
    </lineage>
</organism>
<feature type="transmembrane region" description="Helical" evidence="11">
    <location>
        <begin position="380"/>
        <end position="403"/>
    </location>
</feature>
<reference evidence="13 14" key="1">
    <citation type="submission" date="2015-12" db="EMBL/GenBank/DDBJ databases">
        <authorList>
            <person name="Shamseldin A."/>
            <person name="Moawad H."/>
            <person name="Abd El-Rahim W.M."/>
            <person name="Sadowsky M.J."/>
        </authorList>
    </citation>
    <scope>NUCLEOTIDE SEQUENCE [LARGE SCALE GENOMIC DNA]</scope>
    <source>
        <strain evidence="13 14">WF1</strain>
    </source>
</reference>
<evidence type="ECO:0000256" key="4">
    <source>
        <dbReference type="ARBA" id="ARBA00022475"/>
    </source>
</evidence>
<evidence type="ECO:0000256" key="9">
    <source>
        <dbReference type="ARBA" id="ARBA00023136"/>
    </source>
</evidence>
<dbReference type="PROSITE" id="PS50042">
    <property type="entry name" value="CNMP_BINDING_3"/>
    <property type="match status" value="1"/>
</dbReference>
<evidence type="ECO:0000259" key="12">
    <source>
        <dbReference type="PROSITE" id="PS50042"/>
    </source>
</evidence>
<feature type="transmembrane region" description="Helical" evidence="11">
    <location>
        <begin position="95"/>
        <end position="116"/>
    </location>
</feature>
<keyword evidence="6 11" id="KW-1133">Transmembrane helix</keyword>
<dbReference type="GO" id="GO:0005886">
    <property type="term" value="C:plasma membrane"/>
    <property type="evidence" value="ECO:0007669"/>
    <property type="project" value="UniProtKB-SubCell"/>
</dbReference>
<dbReference type="STRING" id="1420851.AU255_16985"/>
<dbReference type="InterPro" id="IPR006153">
    <property type="entry name" value="Cation/H_exchanger_TM"/>
</dbReference>
<evidence type="ECO:0000256" key="11">
    <source>
        <dbReference type="SAM" id="Phobius"/>
    </source>
</evidence>
<keyword evidence="5 11" id="KW-0812">Transmembrane</keyword>
<evidence type="ECO:0000256" key="8">
    <source>
        <dbReference type="ARBA" id="ARBA00023065"/>
    </source>
</evidence>
<evidence type="ECO:0000256" key="6">
    <source>
        <dbReference type="ARBA" id="ARBA00022989"/>
    </source>
</evidence>
<dbReference type="InterPro" id="IPR018422">
    <property type="entry name" value="Cation/H_exchanger_CPA1"/>
</dbReference>
<dbReference type="AlphaFoldDB" id="A0A1V8M2W1"/>
<feature type="transmembrane region" description="Helical" evidence="11">
    <location>
        <begin position="162"/>
        <end position="180"/>
    </location>
</feature>
<dbReference type="Pfam" id="PF00999">
    <property type="entry name" value="Na_H_Exchanger"/>
    <property type="match status" value="1"/>
</dbReference>
<accession>A0A1V8M2W1</accession>
<sequence>MTLPDIILIMSGLLVISMMADSLCRHLPIPYTVLLVILGMAVNYFANDVQILNLHHFSQFHLTSELVLYIFLPALVFESALSLDARALMKNIVPILMMAIVGMLVSVALVGFGVWWSLSLPLVVALLFASLISATDPVAVISLFKELGVSKRLNVLVEGESLMNDATAIVLFNILMMLLVEDNFSFANGLQAAGEFFKVFLGGIVVGICTGIIVSELLVRLFHGNQSIPVVLSLVLAYFSFIFAEHELHVSGVMSVLAAAITLNIAALSRLSKQTIDSIHDTWKFIVLICNSLLFIMIGLSVDIVQLADFWHAILWVVIAVYIARAVSVYVLIPLTTRSFSLAQISWSERHIMWWGGLKGGLAIAIVMSIPEAMPEKPLLISLTLGVVLVSLLVNAPTIHWLMHFLKMDLLNQSEQAELKQTMQQATQSVDKVLHQFTSLHLLDSTMESTVESKLHRTLDIAQITLSDQQLLRHAHLKALQAETEEIEYLYEIGLVNYYTLVTFKDILRIDGQHSIDYLNAKGNGWLQPSLLLDFERFIIHSLSEKEWTQGLLTHYQRRRFANKILHDIAGVLMAHKGLKAIKQMIKDGLDAELIKPIQQGYQIRLKRRQNRLHYFSENYPLFFQRYEAYVFQKVALRYSLQLLQKSHDQGMISAKVLQLISQKLTDSLEQVSFFKMSSPLANRHAWLNRVPLFENLPVDFLMKMGQEAVYVNFLPGDTVFYQGDVGESLYILLSGQVKVWIANEAGENQLVAERGEGALIGIRALLKNSNRSATVEAKTYVTCLRLSAKNILQFSIENEVLGGRLQKMGLLTK</sequence>
<evidence type="ECO:0000256" key="7">
    <source>
        <dbReference type="ARBA" id="ARBA00023053"/>
    </source>
</evidence>
<dbReference type="PANTHER" id="PTHR10110">
    <property type="entry name" value="SODIUM/HYDROGEN EXCHANGER"/>
    <property type="match status" value="1"/>
</dbReference>
<dbReference type="SUPFAM" id="SSF51206">
    <property type="entry name" value="cAMP-binding domain-like"/>
    <property type="match status" value="1"/>
</dbReference>
<dbReference type="GO" id="GO:0051453">
    <property type="term" value="P:regulation of intracellular pH"/>
    <property type="evidence" value="ECO:0007669"/>
    <property type="project" value="TreeGrafter"/>
</dbReference>
<keyword evidence="4" id="KW-1003">Cell membrane</keyword>
<feature type="transmembrane region" description="Helical" evidence="11">
    <location>
        <begin position="200"/>
        <end position="219"/>
    </location>
</feature>
<feature type="transmembrane region" description="Helical" evidence="11">
    <location>
        <begin position="250"/>
        <end position="271"/>
    </location>
</feature>
<dbReference type="SMART" id="SM00100">
    <property type="entry name" value="cNMP"/>
    <property type="match status" value="1"/>
</dbReference>
<dbReference type="InterPro" id="IPR018490">
    <property type="entry name" value="cNMP-bd_dom_sf"/>
</dbReference>
<dbReference type="InterPro" id="IPR014710">
    <property type="entry name" value="RmlC-like_jellyroll"/>
</dbReference>
<gene>
    <name evidence="13" type="ORF">AU255_16985</name>
</gene>
<keyword evidence="3" id="KW-0050">Antiport</keyword>
<keyword evidence="14" id="KW-1185">Reference proteome</keyword>
<dbReference type="GO" id="GO:0098719">
    <property type="term" value="P:sodium ion import across plasma membrane"/>
    <property type="evidence" value="ECO:0007669"/>
    <property type="project" value="TreeGrafter"/>
</dbReference>
<feature type="transmembrane region" description="Helical" evidence="11">
    <location>
        <begin position="283"/>
        <end position="304"/>
    </location>
</feature>
<dbReference type="Gene3D" id="6.10.140.1330">
    <property type="match status" value="1"/>
</dbReference>
<evidence type="ECO:0000256" key="10">
    <source>
        <dbReference type="ARBA" id="ARBA00023201"/>
    </source>
</evidence>
<comment type="subcellular location">
    <subcellularLocation>
        <location evidence="1">Cell membrane</location>
        <topology evidence="1">Multi-pass membrane protein</topology>
    </subcellularLocation>
</comment>
<evidence type="ECO:0000256" key="2">
    <source>
        <dbReference type="ARBA" id="ARBA00022448"/>
    </source>
</evidence>
<name>A0A1V8M2W1_9GAMM</name>